<dbReference type="InterPro" id="IPR019317">
    <property type="entry name" value="BRI3"/>
</dbReference>
<keyword evidence="1" id="KW-0812">Transmembrane</keyword>
<proteinExistence type="predicted"/>
<keyword evidence="1" id="KW-1133">Transmembrane helix</keyword>
<organism evidence="2 3">
    <name type="scientific">Polyrhizophydium stewartii</name>
    <dbReference type="NCBI Taxonomy" id="2732419"/>
    <lineage>
        <taxon>Eukaryota</taxon>
        <taxon>Fungi</taxon>
        <taxon>Fungi incertae sedis</taxon>
        <taxon>Chytridiomycota</taxon>
        <taxon>Chytridiomycota incertae sedis</taxon>
        <taxon>Chytridiomycetes</taxon>
        <taxon>Rhizophydiales</taxon>
        <taxon>Rhizophydiales incertae sedis</taxon>
        <taxon>Polyrhizophydium</taxon>
    </lineage>
</organism>
<dbReference type="EMBL" id="JADGIZ020000005">
    <property type="protein sequence ID" value="KAL2918898.1"/>
    <property type="molecule type" value="Genomic_DNA"/>
</dbReference>
<evidence type="ECO:0000313" key="3">
    <source>
        <dbReference type="Proteomes" id="UP001527925"/>
    </source>
</evidence>
<accession>A0ABR4NH85</accession>
<comment type="caution">
    <text evidence="2">The sequence shown here is derived from an EMBL/GenBank/DDBJ whole genome shotgun (WGS) entry which is preliminary data.</text>
</comment>
<feature type="transmembrane region" description="Helical" evidence="1">
    <location>
        <begin position="26"/>
        <end position="44"/>
    </location>
</feature>
<evidence type="ECO:0000256" key="1">
    <source>
        <dbReference type="SAM" id="Phobius"/>
    </source>
</evidence>
<gene>
    <name evidence="2" type="ORF">HK105_201732</name>
</gene>
<sequence length="90" mass="9660">MSVGPHAHGAPKAECAHHFGEPFFPPVAWCWAIGCFPIGILCCLKLKVRRCERCGLEADVEDAALLDSQSFRTGFAIGAVSEAVAHPIQL</sequence>
<reference evidence="2 3" key="1">
    <citation type="submission" date="2023-09" db="EMBL/GenBank/DDBJ databases">
        <title>Pangenome analysis of Batrachochytrium dendrobatidis and related Chytrids.</title>
        <authorList>
            <person name="Yacoub M.N."/>
            <person name="Stajich J.E."/>
            <person name="James T.Y."/>
        </authorList>
    </citation>
    <scope>NUCLEOTIDE SEQUENCE [LARGE SCALE GENOMIC DNA]</scope>
    <source>
        <strain evidence="2 3">JEL0888</strain>
    </source>
</reference>
<keyword evidence="1" id="KW-0472">Membrane</keyword>
<evidence type="ECO:0000313" key="2">
    <source>
        <dbReference type="EMBL" id="KAL2918898.1"/>
    </source>
</evidence>
<name>A0ABR4NH85_9FUNG</name>
<dbReference type="Proteomes" id="UP001527925">
    <property type="component" value="Unassembled WGS sequence"/>
</dbReference>
<keyword evidence="3" id="KW-1185">Reference proteome</keyword>
<dbReference type="Pfam" id="PF10164">
    <property type="entry name" value="BRI3"/>
    <property type="match status" value="1"/>
</dbReference>
<protein>
    <recommendedName>
        <fullName evidence="4">Brain protein I3</fullName>
    </recommendedName>
</protein>
<evidence type="ECO:0008006" key="4">
    <source>
        <dbReference type="Google" id="ProtNLM"/>
    </source>
</evidence>